<protein>
    <submittedName>
        <fullName evidence="2">Helix-turn-helix domain-containing protein</fullName>
    </submittedName>
</protein>
<dbReference type="InterPro" id="IPR010982">
    <property type="entry name" value="Lambda_DNA-bd_dom_sf"/>
</dbReference>
<evidence type="ECO:0000313" key="2">
    <source>
        <dbReference type="EMBL" id="MBU9724109.1"/>
    </source>
</evidence>
<dbReference type="EMBL" id="JAHQCR010000088">
    <property type="protein sequence ID" value="MBU9724109.1"/>
    <property type="molecule type" value="Genomic_DNA"/>
</dbReference>
<comment type="caution">
    <text evidence="2">The sequence shown here is derived from an EMBL/GenBank/DDBJ whole genome shotgun (WGS) entry which is preliminary data.</text>
</comment>
<dbReference type="PROSITE" id="PS50943">
    <property type="entry name" value="HTH_CROC1"/>
    <property type="match status" value="1"/>
</dbReference>
<dbReference type="RefSeq" id="WP_088074944.1">
    <property type="nucleotide sequence ID" value="NZ_JAHQCR010000088.1"/>
</dbReference>
<dbReference type="CDD" id="cd00093">
    <property type="entry name" value="HTH_XRE"/>
    <property type="match status" value="1"/>
</dbReference>
<feature type="domain" description="HTH cro/C1-type" evidence="1">
    <location>
        <begin position="25"/>
        <end position="62"/>
    </location>
</feature>
<reference evidence="2 3" key="1">
    <citation type="submission" date="2021-06" db="EMBL/GenBank/DDBJ databases">
        <title>Bacillus sp. RD4P76, an endophyte from a halophyte.</title>
        <authorList>
            <person name="Sun J.-Q."/>
        </authorList>
    </citation>
    <scope>NUCLEOTIDE SEQUENCE [LARGE SCALE GENOMIC DNA]</scope>
    <source>
        <strain evidence="2 3">JCM 17098</strain>
    </source>
</reference>
<accession>A0ABS6K243</accession>
<dbReference type="Gene3D" id="1.10.260.40">
    <property type="entry name" value="lambda repressor-like DNA-binding domains"/>
    <property type="match status" value="1"/>
</dbReference>
<evidence type="ECO:0000259" key="1">
    <source>
        <dbReference type="PROSITE" id="PS50943"/>
    </source>
</evidence>
<sequence length="76" mass="8898">MIKLKSRIDHWIDQRGLKNKFISTKLKVSPEQVSKWRNGKAFPRVDKLFELAILLQVKVDDLYEVIDISGTVENEE</sequence>
<dbReference type="InterPro" id="IPR001387">
    <property type="entry name" value="Cro/C1-type_HTH"/>
</dbReference>
<dbReference type="Proteomes" id="UP000790580">
    <property type="component" value="Unassembled WGS sequence"/>
</dbReference>
<dbReference type="SUPFAM" id="SSF47413">
    <property type="entry name" value="lambda repressor-like DNA-binding domains"/>
    <property type="match status" value="1"/>
</dbReference>
<proteinExistence type="predicted"/>
<evidence type="ECO:0000313" key="3">
    <source>
        <dbReference type="Proteomes" id="UP000790580"/>
    </source>
</evidence>
<dbReference type="SMART" id="SM00530">
    <property type="entry name" value="HTH_XRE"/>
    <property type="match status" value="1"/>
</dbReference>
<name>A0ABS6K243_9BACI</name>
<dbReference type="Pfam" id="PF01381">
    <property type="entry name" value="HTH_3"/>
    <property type="match status" value="1"/>
</dbReference>
<keyword evidence="3" id="KW-1185">Reference proteome</keyword>
<gene>
    <name evidence="2" type="ORF">KS407_22045</name>
</gene>
<organism evidence="2 3">
    <name type="scientific">Evansella alkalicola</name>
    <dbReference type="NCBI Taxonomy" id="745819"/>
    <lineage>
        <taxon>Bacteria</taxon>
        <taxon>Bacillati</taxon>
        <taxon>Bacillota</taxon>
        <taxon>Bacilli</taxon>
        <taxon>Bacillales</taxon>
        <taxon>Bacillaceae</taxon>
        <taxon>Evansella</taxon>
    </lineage>
</organism>